<sequence>MGNWEGENCNWKMGTLRELGSEEGKVWMVVESTKKIHVVEMADLGEEEVTMWDCPNWEIGFWSELLKTGVKWVMRQEMSSNLSHWCICSIPSRMALETSRALTLRSK</sequence>
<comment type="caution">
    <text evidence="1">The sequence shown here is derived from an EMBL/GenBank/DDBJ whole genome shotgun (WGS) entry which is preliminary data.</text>
</comment>
<name>A0A540NTM4_MALBA</name>
<reference evidence="1 2" key="1">
    <citation type="journal article" date="2019" name="G3 (Bethesda)">
        <title>Sequencing of a Wild Apple (Malus baccata) Genome Unravels the Differences Between Cultivated and Wild Apple Species Regarding Disease Resistance and Cold Tolerance.</title>
        <authorList>
            <person name="Chen X."/>
        </authorList>
    </citation>
    <scope>NUCLEOTIDE SEQUENCE [LARGE SCALE GENOMIC DNA]</scope>
    <source>
        <strain evidence="2">cv. Shandingzi</strain>
        <tissue evidence="1">Leaves</tissue>
    </source>
</reference>
<evidence type="ECO:0000313" key="2">
    <source>
        <dbReference type="Proteomes" id="UP000315295"/>
    </source>
</evidence>
<dbReference type="AlphaFoldDB" id="A0A540NTM4"/>
<protein>
    <submittedName>
        <fullName evidence="1">Uncharacterized protein</fullName>
    </submittedName>
</protein>
<accession>A0A540NTM4</accession>
<gene>
    <name evidence="1" type="ORF">C1H46_000425</name>
</gene>
<dbReference type="Proteomes" id="UP000315295">
    <property type="component" value="Unassembled WGS sequence"/>
</dbReference>
<organism evidence="1 2">
    <name type="scientific">Malus baccata</name>
    <name type="common">Siberian crab apple</name>
    <name type="synonym">Pyrus baccata</name>
    <dbReference type="NCBI Taxonomy" id="106549"/>
    <lineage>
        <taxon>Eukaryota</taxon>
        <taxon>Viridiplantae</taxon>
        <taxon>Streptophyta</taxon>
        <taxon>Embryophyta</taxon>
        <taxon>Tracheophyta</taxon>
        <taxon>Spermatophyta</taxon>
        <taxon>Magnoliopsida</taxon>
        <taxon>eudicotyledons</taxon>
        <taxon>Gunneridae</taxon>
        <taxon>Pentapetalae</taxon>
        <taxon>rosids</taxon>
        <taxon>fabids</taxon>
        <taxon>Rosales</taxon>
        <taxon>Rosaceae</taxon>
        <taxon>Amygdaloideae</taxon>
        <taxon>Maleae</taxon>
        <taxon>Malus</taxon>
    </lineage>
</organism>
<evidence type="ECO:0000313" key="1">
    <source>
        <dbReference type="EMBL" id="TQE14003.1"/>
    </source>
</evidence>
<dbReference type="EMBL" id="VIEB01000007">
    <property type="protein sequence ID" value="TQE14003.1"/>
    <property type="molecule type" value="Genomic_DNA"/>
</dbReference>
<proteinExistence type="predicted"/>
<keyword evidence="2" id="KW-1185">Reference proteome</keyword>